<evidence type="ECO:0000256" key="2">
    <source>
        <dbReference type="SAM" id="Phobius"/>
    </source>
</evidence>
<name>R6TSX4_9BACT</name>
<keyword evidence="3" id="KW-0732">Signal</keyword>
<gene>
    <name evidence="4" type="ORF">BN580_00065</name>
</gene>
<accession>R6TSX4</accession>
<sequence length="176" mass="18862">MKHKAIKSILLVIAMLCILCFPVQVMAETQQGTNGDELQLMEAQKLEIQLGAEWAGVEFQLKTDAGLYPGTVVVGQDGVLRTEIGGSSTYILTCLKSAVEVPEPTQDSATTEKPDTENQSGTEKAEEDQATVAGIPVLHIVLFGGGMVVAVGALIAMHVVKKRRESDSAYDDDEDE</sequence>
<feature type="signal peptide" evidence="3">
    <location>
        <begin position="1"/>
        <end position="27"/>
    </location>
</feature>
<keyword evidence="2" id="KW-0472">Membrane</keyword>
<feature type="chain" id="PRO_5004432601" evidence="3">
    <location>
        <begin position="28"/>
        <end position="176"/>
    </location>
</feature>
<dbReference type="EMBL" id="CBFW010000135">
    <property type="protein sequence ID" value="CDC72914.1"/>
    <property type="molecule type" value="Genomic_DNA"/>
</dbReference>
<keyword evidence="2" id="KW-0812">Transmembrane</keyword>
<proteinExistence type="predicted"/>
<protein>
    <submittedName>
        <fullName evidence="4">Uncharacterized protein</fullName>
    </submittedName>
</protein>
<feature type="transmembrane region" description="Helical" evidence="2">
    <location>
        <begin position="137"/>
        <end position="160"/>
    </location>
</feature>
<feature type="region of interest" description="Disordered" evidence="1">
    <location>
        <begin position="102"/>
        <end position="129"/>
    </location>
</feature>
<dbReference type="AlphaFoldDB" id="R6TSX4"/>
<reference evidence="4" key="1">
    <citation type="submission" date="2012-11" db="EMBL/GenBank/DDBJ databases">
        <title>Dependencies among metagenomic species, viruses, plasmids and units of genetic variation.</title>
        <authorList>
            <person name="Nielsen H.B."/>
            <person name="Almeida M."/>
            <person name="Juncker A.S."/>
            <person name="Rasmussen S."/>
            <person name="Li J."/>
            <person name="Sunagawa S."/>
            <person name="Plichta D."/>
            <person name="Gautier L."/>
            <person name="Le Chatelier E."/>
            <person name="Peletier E."/>
            <person name="Bonde I."/>
            <person name="Nielsen T."/>
            <person name="Manichanh C."/>
            <person name="Arumugam M."/>
            <person name="Batto J."/>
            <person name="Santos M.B.Q.D."/>
            <person name="Blom N."/>
            <person name="Borruel N."/>
            <person name="Burgdorf K.S."/>
            <person name="Boumezbeur F."/>
            <person name="Casellas F."/>
            <person name="Dore J."/>
            <person name="Guarner F."/>
            <person name="Hansen T."/>
            <person name="Hildebrand F."/>
            <person name="Kaas R.S."/>
            <person name="Kennedy S."/>
            <person name="Kristiansen K."/>
            <person name="Kultima J.R."/>
            <person name="Leonard P."/>
            <person name="Levenez F."/>
            <person name="Lund O."/>
            <person name="Moumen B."/>
            <person name="Le Paslier D."/>
            <person name="Pons N."/>
            <person name="Pedersen O."/>
            <person name="Prifti E."/>
            <person name="Qin J."/>
            <person name="Raes J."/>
            <person name="Tap J."/>
            <person name="Tims S."/>
            <person name="Ussery D.W."/>
            <person name="Yamada T."/>
            <person name="MetaHit consortium"/>
            <person name="Renault P."/>
            <person name="Sicheritz-Ponten T."/>
            <person name="Bork P."/>
            <person name="Wang J."/>
            <person name="Brunak S."/>
            <person name="Ehrlich S.D."/>
        </authorList>
    </citation>
    <scope>NUCLEOTIDE SEQUENCE [LARGE SCALE GENOMIC DNA]</scope>
</reference>
<evidence type="ECO:0000313" key="5">
    <source>
        <dbReference type="Proteomes" id="UP000017938"/>
    </source>
</evidence>
<dbReference type="Proteomes" id="UP000017938">
    <property type="component" value="Unassembled WGS sequence"/>
</dbReference>
<organism evidence="4 5">
    <name type="scientific">Candidatus Colimorpha enterica</name>
    <dbReference type="NCBI Taxonomy" id="3083063"/>
    <lineage>
        <taxon>Bacteria</taxon>
        <taxon>Pseudomonadati</taxon>
        <taxon>Bacteroidota</taxon>
        <taxon>Bacteroidia</taxon>
        <taxon>Bacteroidales</taxon>
        <taxon>Candidatus Colimorpha</taxon>
    </lineage>
</organism>
<keyword evidence="2" id="KW-1133">Transmembrane helix</keyword>
<comment type="caution">
    <text evidence="4">The sequence shown here is derived from an EMBL/GenBank/DDBJ whole genome shotgun (WGS) entry which is preliminary data.</text>
</comment>
<evidence type="ECO:0000256" key="1">
    <source>
        <dbReference type="SAM" id="MobiDB-lite"/>
    </source>
</evidence>
<evidence type="ECO:0000313" key="4">
    <source>
        <dbReference type="EMBL" id="CDC72914.1"/>
    </source>
</evidence>
<evidence type="ECO:0000256" key="3">
    <source>
        <dbReference type="SAM" id="SignalP"/>
    </source>
</evidence>